<dbReference type="PROSITE" id="PS50811">
    <property type="entry name" value="WRKY"/>
    <property type="match status" value="1"/>
</dbReference>
<evidence type="ECO:0000256" key="5">
    <source>
        <dbReference type="ARBA" id="ARBA00023242"/>
    </source>
</evidence>
<protein>
    <recommendedName>
        <fullName evidence="7">WRKY domain-containing protein</fullName>
    </recommendedName>
</protein>
<dbReference type="RefSeq" id="XP_023467618.1">
    <property type="nucleotide sequence ID" value="XM_023614791.1"/>
</dbReference>
<evidence type="ECO:0000256" key="6">
    <source>
        <dbReference type="SAM" id="MobiDB-lite"/>
    </source>
</evidence>
<accession>A0A2G4SYR0</accession>
<reference evidence="8 9" key="1">
    <citation type="journal article" date="2016" name="Proc. Natl. Acad. Sci. U.S.A.">
        <title>Lipid metabolic changes in an early divergent fungus govern the establishment of a mutualistic symbiosis with endobacteria.</title>
        <authorList>
            <person name="Lastovetsky O.A."/>
            <person name="Gaspar M.L."/>
            <person name="Mondo S.J."/>
            <person name="LaButti K.M."/>
            <person name="Sandor L."/>
            <person name="Grigoriev I.V."/>
            <person name="Henry S.A."/>
            <person name="Pawlowska T.E."/>
        </authorList>
    </citation>
    <scope>NUCLEOTIDE SEQUENCE [LARGE SCALE GENOMIC DNA]</scope>
    <source>
        <strain evidence="8 9">ATCC 52813</strain>
    </source>
</reference>
<keyword evidence="3" id="KW-0238">DNA-binding</keyword>
<feature type="region of interest" description="Disordered" evidence="6">
    <location>
        <begin position="169"/>
        <end position="224"/>
    </location>
</feature>
<organism evidence="8 9">
    <name type="scientific">Rhizopus microsporus ATCC 52813</name>
    <dbReference type="NCBI Taxonomy" id="1340429"/>
    <lineage>
        <taxon>Eukaryota</taxon>
        <taxon>Fungi</taxon>
        <taxon>Fungi incertae sedis</taxon>
        <taxon>Mucoromycota</taxon>
        <taxon>Mucoromycotina</taxon>
        <taxon>Mucoromycetes</taxon>
        <taxon>Mucorales</taxon>
        <taxon>Mucorineae</taxon>
        <taxon>Rhizopodaceae</taxon>
        <taxon>Rhizopus</taxon>
    </lineage>
</organism>
<dbReference type="GO" id="GO:0003700">
    <property type="term" value="F:DNA-binding transcription factor activity"/>
    <property type="evidence" value="ECO:0007669"/>
    <property type="project" value="InterPro"/>
</dbReference>
<dbReference type="AlphaFoldDB" id="A0A2G4SYR0"/>
<proteinExistence type="predicted"/>
<keyword evidence="2" id="KW-0805">Transcription regulation</keyword>
<evidence type="ECO:0000259" key="7">
    <source>
        <dbReference type="PROSITE" id="PS50811"/>
    </source>
</evidence>
<evidence type="ECO:0000313" key="8">
    <source>
        <dbReference type="EMBL" id="PHZ13910.1"/>
    </source>
</evidence>
<dbReference type="GO" id="GO:0005634">
    <property type="term" value="C:nucleus"/>
    <property type="evidence" value="ECO:0007669"/>
    <property type="project" value="UniProtKB-SubCell"/>
</dbReference>
<dbReference type="InterPro" id="IPR003657">
    <property type="entry name" value="WRKY_dom"/>
</dbReference>
<dbReference type="SMART" id="SM00774">
    <property type="entry name" value="WRKY"/>
    <property type="match status" value="1"/>
</dbReference>
<evidence type="ECO:0000256" key="4">
    <source>
        <dbReference type="ARBA" id="ARBA00023163"/>
    </source>
</evidence>
<dbReference type="InterPro" id="IPR036576">
    <property type="entry name" value="WRKY_dom_sf"/>
</dbReference>
<evidence type="ECO:0000256" key="1">
    <source>
        <dbReference type="ARBA" id="ARBA00004123"/>
    </source>
</evidence>
<keyword evidence="5" id="KW-0539">Nucleus</keyword>
<feature type="domain" description="WRKY" evidence="7">
    <location>
        <begin position="236"/>
        <end position="296"/>
    </location>
</feature>
<dbReference type="Gene3D" id="2.20.25.80">
    <property type="entry name" value="WRKY domain"/>
    <property type="match status" value="1"/>
</dbReference>
<gene>
    <name evidence="8" type="ORF">RHIMIDRAFT_312250</name>
</gene>
<dbReference type="GO" id="GO:0043565">
    <property type="term" value="F:sequence-specific DNA binding"/>
    <property type="evidence" value="ECO:0007669"/>
    <property type="project" value="InterPro"/>
</dbReference>
<name>A0A2G4SYR0_RHIZD</name>
<evidence type="ECO:0000313" key="9">
    <source>
        <dbReference type="Proteomes" id="UP000242254"/>
    </source>
</evidence>
<dbReference type="GeneID" id="35445780"/>
<sequence length="309" mass="34984">MMCGNTSLLLSKGSRPSDPYSNRLHTSLWGTHTIKDLSSACSLSIEKAIQVYGSQPELLSLILSSKVEEDRRKAEEAKLRQKEIDYMLHQQQKKKDKPTKPLPILPHIPQKRGDSIQPLKASTHSTDSTLPPLHIKSSYSSPWNHRTNETTRKTSIDMLLISEHDPDLKLPELSIPSSRSSTNTATSTEDSSQLEYKRPRSYSEGYDPAAGSASSNETNTKRRKREIQAITTIIETKEFPYSDDYLWKNNGNTVHKKTGFKSIYYKCSNGAKGCPVNKTVTFKDNGEYLIKYRGEHLAECHRIKRITDL</sequence>
<dbReference type="SUPFAM" id="SSF118290">
    <property type="entry name" value="WRKY DNA-binding domain"/>
    <property type="match status" value="1"/>
</dbReference>
<evidence type="ECO:0000256" key="3">
    <source>
        <dbReference type="ARBA" id="ARBA00023125"/>
    </source>
</evidence>
<comment type="subcellular location">
    <subcellularLocation>
        <location evidence="1">Nucleus</location>
    </subcellularLocation>
</comment>
<feature type="compositionally biased region" description="Polar residues" evidence="6">
    <location>
        <begin position="120"/>
        <end position="129"/>
    </location>
</feature>
<evidence type="ECO:0000256" key="2">
    <source>
        <dbReference type="ARBA" id="ARBA00023015"/>
    </source>
</evidence>
<feature type="region of interest" description="Disordered" evidence="6">
    <location>
        <begin position="90"/>
        <end position="149"/>
    </location>
</feature>
<feature type="region of interest" description="Disordered" evidence="6">
    <location>
        <begin position="1"/>
        <end position="20"/>
    </location>
</feature>
<dbReference type="Pfam" id="PF03106">
    <property type="entry name" value="WRKY"/>
    <property type="match status" value="1"/>
</dbReference>
<keyword evidence="4" id="KW-0804">Transcription</keyword>
<feature type="compositionally biased region" description="Low complexity" evidence="6">
    <location>
        <begin position="177"/>
        <end position="188"/>
    </location>
</feature>
<dbReference type="Proteomes" id="UP000242254">
    <property type="component" value="Unassembled WGS sequence"/>
</dbReference>
<keyword evidence="9" id="KW-1185">Reference proteome</keyword>
<dbReference type="EMBL" id="KZ303846">
    <property type="protein sequence ID" value="PHZ13910.1"/>
    <property type="molecule type" value="Genomic_DNA"/>
</dbReference>